<dbReference type="PANTHER" id="PTHR43877">
    <property type="entry name" value="AMINOALKYLPHOSPHONATE N-ACETYLTRANSFERASE-RELATED-RELATED"/>
    <property type="match status" value="1"/>
</dbReference>
<dbReference type="Proteomes" id="UP001218638">
    <property type="component" value="Chromosome"/>
</dbReference>
<dbReference type="InterPro" id="IPR050832">
    <property type="entry name" value="Bact_Acetyltransf"/>
</dbReference>
<proteinExistence type="predicted"/>
<evidence type="ECO:0000313" key="5">
    <source>
        <dbReference type="Proteomes" id="UP001218638"/>
    </source>
</evidence>
<dbReference type="Gene3D" id="3.40.630.30">
    <property type="match status" value="1"/>
</dbReference>
<name>A0AAE9ZXL3_9BACT</name>
<dbReference type="CDD" id="cd04301">
    <property type="entry name" value="NAT_SF"/>
    <property type="match status" value="1"/>
</dbReference>
<keyword evidence="2" id="KW-0012">Acyltransferase</keyword>
<dbReference type="GO" id="GO:0016747">
    <property type="term" value="F:acyltransferase activity, transferring groups other than amino-acyl groups"/>
    <property type="evidence" value="ECO:0007669"/>
    <property type="project" value="InterPro"/>
</dbReference>
<protein>
    <submittedName>
        <fullName evidence="4">GNAT family N-acetyltransferase</fullName>
    </submittedName>
</protein>
<keyword evidence="1" id="KW-0808">Transferase</keyword>
<dbReference type="SUPFAM" id="SSF55729">
    <property type="entry name" value="Acyl-CoA N-acyltransferases (Nat)"/>
    <property type="match status" value="1"/>
</dbReference>
<organism evidence="4 5">
    <name type="scientific">Synoicihabitans lomoniglobus</name>
    <dbReference type="NCBI Taxonomy" id="2909285"/>
    <lineage>
        <taxon>Bacteria</taxon>
        <taxon>Pseudomonadati</taxon>
        <taxon>Verrucomicrobiota</taxon>
        <taxon>Opitutia</taxon>
        <taxon>Opitutales</taxon>
        <taxon>Opitutaceae</taxon>
        <taxon>Synoicihabitans</taxon>
    </lineage>
</organism>
<evidence type="ECO:0000256" key="1">
    <source>
        <dbReference type="ARBA" id="ARBA00022679"/>
    </source>
</evidence>
<dbReference type="AlphaFoldDB" id="A0AAE9ZXL3"/>
<dbReference type="InterPro" id="IPR000182">
    <property type="entry name" value="GNAT_dom"/>
</dbReference>
<dbReference type="PROSITE" id="PS51186">
    <property type="entry name" value="GNAT"/>
    <property type="match status" value="1"/>
</dbReference>
<accession>A0AAE9ZXL3</accession>
<dbReference type="InterPro" id="IPR016181">
    <property type="entry name" value="Acyl_CoA_acyltransferase"/>
</dbReference>
<feature type="domain" description="N-acetyltransferase" evidence="3">
    <location>
        <begin position="4"/>
        <end position="145"/>
    </location>
</feature>
<evidence type="ECO:0000259" key="3">
    <source>
        <dbReference type="PROSITE" id="PS51186"/>
    </source>
</evidence>
<sequence>MEPVVIRPPANPAELAAYYHLRWERLRRLWDLPPGSERDELEDVAFHLVAVVGKSIVGTGRLHGVDAANAQVRCMAVHPEFERRGIARAILLALEAEAHNRGVTRIQLNARESAVGFYEKMGYADIGKGPFMYRVRHRLMEKCWPRANQAQKSSS</sequence>
<dbReference type="RefSeq" id="WP_330931733.1">
    <property type="nucleotide sequence ID" value="NZ_CP119075.1"/>
</dbReference>
<dbReference type="KEGG" id="slom:PXH66_12020"/>
<keyword evidence="5" id="KW-1185">Reference proteome</keyword>
<dbReference type="EMBL" id="CP119075">
    <property type="protein sequence ID" value="WED63058.1"/>
    <property type="molecule type" value="Genomic_DNA"/>
</dbReference>
<evidence type="ECO:0000256" key="2">
    <source>
        <dbReference type="ARBA" id="ARBA00023315"/>
    </source>
</evidence>
<evidence type="ECO:0000313" key="4">
    <source>
        <dbReference type="EMBL" id="WED63058.1"/>
    </source>
</evidence>
<reference evidence="4" key="1">
    <citation type="submission" date="2023-03" db="EMBL/GenBank/DDBJ databases">
        <title>Lomoglobus Profundus gen. nov., sp. nov., a novel member of the phylum Verrucomicrobia, isolated from deep-marine sediment of South China Sea.</title>
        <authorList>
            <person name="Ahmad T."/>
            <person name="Ishaq S.E."/>
            <person name="Wang F."/>
        </authorList>
    </citation>
    <scope>NUCLEOTIDE SEQUENCE</scope>
    <source>
        <strain evidence="4">LMO-M01</strain>
    </source>
</reference>
<dbReference type="Pfam" id="PF00583">
    <property type="entry name" value="Acetyltransf_1"/>
    <property type="match status" value="1"/>
</dbReference>
<gene>
    <name evidence="4" type="ORF">PXH66_12020</name>
</gene>